<comment type="caution">
    <text evidence="1">The sequence shown here is derived from an EMBL/GenBank/DDBJ whole genome shotgun (WGS) entry which is preliminary data.</text>
</comment>
<dbReference type="EMBL" id="AEBR01000054">
    <property type="protein sequence ID" value="EFM82682.1"/>
    <property type="molecule type" value="Genomic_DNA"/>
</dbReference>
<accession>A0A125W5A3</accession>
<proteinExistence type="predicted"/>
<gene>
    <name evidence="1" type="ORF">HMPREF9498_01619</name>
</gene>
<name>A0A125W5A3_ENTFL</name>
<reference evidence="1 2" key="1">
    <citation type="submission" date="2010-07" db="EMBL/GenBank/DDBJ databases">
        <authorList>
            <person name="Sid Ahmed O."/>
        </authorList>
    </citation>
    <scope>NUCLEOTIDE SEQUENCE [LARGE SCALE GENOMIC DNA]</scope>
    <source>
        <strain evidence="1 2">TX4248</strain>
    </source>
</reference>
<dbReference type="Proteomes" id="UP000004846">
    <property type="component" value="Unassembled WGS sequence"/>
</dbReference>
<evidence type="ECO:0000313" key="1">
    <source>
        <dbReference type="EMBL" id="EFM82682.1"/>
    </source>
</evidence>
<evidence type="ECO:0000313" key="2">
    <source>
        <dbReference type="Proteomes" id="UP000004846"/>
    </source>
</evidence>
<sequence length="48" mass="5767">MFNEVNLEHVLIVLIERYIGSTMTKERASVKIEREERSMKRVKNFVNK</sequence>
<dbReference type="AlphaFoldDB" id="A0A125W5A3"/>
<protein>
    <submittedName>
        <fullName evidence="1">Uncharacterized protein</fullName>
    </submittedName>
</protein>
<dbReference type="HOGENOM" id="CLU_3167804_0_0_9"/>
<organism evidence="1 2">
    <name type="scientific">Enterococcus faecalis TX4248</name>
    <dbReference type="NCBI Taxonomy" id="749495"/>
    <lineage>
        <taxon>Bacteria</taxon>
        <taxon>Bacillati</taxon>
        <taxon>Bacillota</taxon>
        <taxon>Bacilli</taxon>
        <taxon>Lactobacillales</taxon>
        <taxon>Enterococcaceae</taxon>
        <taxon>Enterococcus</taxon>
    </lineage>
</organism>